<dbReference type="PANTHER" id="PTHR30486:SF6">
    <property type="entry name" value="TYPE IV PILUS RETRACTATION ATPASE PILT"/>
    <property type="match status" value="1"/>
</dbReference>
<dbReference type="NCBIfam" id="TIGR03819">
    <property type="entry name" value="heli_sec_ATPase"/>
    <property type="match status" value="1"/>
</dbReference>
<dbReference type="Gene3D" id="3.40.50.300">
    <property type="entry name" value="P-loop containing nucleotide triphosphate hydrolases"/>
    <property type="match status" value="1"/>
</dbReference>
<dbReference type="RefSeq" id="WP_188677415.1">
    <property type="nucleotide sequence ID" value="NZ_BMJH01000004.1"/>
</dbReference>
<evidence type="ECO:0000259" key="2">
    <source>
        <dbReference type="Pfam" id="PF00437"/>
    </source>
</evidence>
<dbReference type="InterPro" id="IPR027417">
    <property type="entry name" value="P-loop_NTPase"/>
</dbReference>
<comment type="caution">
    <text evidence="3">The sequence shown here is derived from an EMBL/GenBank/DDBJ whole genome shotgun (WGS) entry which is preliminary data.</text>
</comment>
<accession>A0A916UKR9</accession>
<keyword evidence="4" id="KW-1185">Reference proteome</keyword>
<reference evidence="3" key="1">
    <citation type="journal article" date="2014" name="Int. J. Syst. Evol. Microbiol.">
        <title>Complete genome sequence of Corynebacterium casei LMG S-19264T (=DSM 44701T), isolated from a smear-ripened cheese.</title>
        <authorList>
            <consortium name="US DOE Joint Genome Institute (JGI-PGF)"/>
            <person name="Walter F."/>
            <person name="Albersmeier A."/>
            <person name="Kalinowski J."/>
            <person name="Ruckert C."/>
        </authorList>
    </citation>
    <scope>NUCLEOTIDE SEQUENCE</scope>
    <source>
        <strain evidence="3">CGMCC 1.15478</strain>
    </source>
</reference>
<sequence>MNPISDELLNRVRIRLADTPTPHTPEVIVDLVRSESGGVLGDYDILNALRTLHTELNGAGPLDDLLADRLVTDVFVNSPNDVWIDRGRGNEKTNIRFADEAAVRRLAQRLASAAGRRLDEAQPWIDGWLPHIGSPHIGVRLHALLSPLAADGTCISLRVLRPASHTLEDLLTAGMFPPELMGVLDGIVQSRLSYLITGGTGTGKTTLLSALLGRVPHTERIVCVEDVNELSPRHPHVVRMSTRAANIEGVGEINLRALVRHALRMKPDRLIVGEVRGAEVIDLLAALNTGHEGGAGTLHANSPAEVPARMEALAALGAMGRDALHSQLKAAVQVVLHVRKTGTRRLLADIGIVDFNASGHITVSPAWSHKTGQGPAWETLLSQIGRS</sequence>
<evidence type="ECO:0000313" key="3">
    <source>
        <dbReference type="EMBL" id="GGC75922.1"/>
    </source>
</evidence>
<feature type="domain" description="Bacterial type II secretion system protein E" evidence="2">
    <location>
        <begin position="57"/>
        <end position="336"/>
    </location>
</feature>
<dbReference type="AlphaFoldDB" id="A0A916UKR9"/>
<reference evidence="3" key="2">
    <citation type="submission" date="2020-09" db="EMBL/GenBank/DDBJ databases">
        <authorList>
            <person name="Sun Q."/>
            <person name="Zhou Y."/>
        </authorList>
    </citation>
    <scope>NUCLEOTIDE SEQUENCE</scope>
    <source>
        <strain evidence="3">CGMCC 1.15478</strain>
    </source>
</reference>
<comment type="similarity">
    <text evidence="1">Belongs to the GSP E family.</text>
</comment>
<organism evidence="3 4">
    <name type="scientific">Hoyosella rhizosphaerae</name>
    <dbReference type="NCBI Taxonomy" id="1755582"/>
    <lineage>
        <taxon>Bacteria</taxon>
        <taxon>Bacillati</taxon>
        <taxon>Actinomycetota</taxon>
        <taxon>Actinomycetes</taxon>
        <taxon>Mycobacteriales</taxon>
        <taxon>Hoyosellaceae</taxon>
        <taxon>Hoyosella</taxon>
    </lineage>
</organism>
<evidence type="ECO:0000256" key="1">
    <source>
        <dbReference type="ARBA" id="ARBA00006611"/>
    </source>
</evidence>
<gene>
    <name evidence="3" type="ORF">GCM10011410_31520</name>
</gene>
<dbReference type="InterPro" id="IPR050921">
    <property type="entry name" value="T4SS_GSP_E_ATPase"/>
</dbReference>
<protein>
    <submittedName>
        <fullName evidence="3">Conjugal transfer protein</fullName>
    </submittedName>
</protein>
<evidence type="ECO:0000313" key="4">
    <source>
        <dbReference type="Proteomes" id="UP000641514"/>
    </source>
</evidence>
<dbReference type="InterPro" id="IPR022399">
    <property type="entry name" value="TadA-like_ATPase"/>
</dbReference>
<dbReference type="Gene3D" id="3.30.450.380">
    <property type="match status" value="1"/>
</dbReference>
<proteinExistence type="inferred from homology"/>
<dbReference type="Pfam" id="PF00437">
    <property type="entry name" value="T2SSE"/>
    <property type="match status" value="1"/>
</dbReference>
<dbReference type="SUPFAM" id="SSF52540">
    <property type="entry name" value="P-loop containing nucleoside triphosphate hydrolases"/>
    <property type="match status" value="1"/>
</dbReference>
<name>A0A916UKR9_9ACTN</name>
<dbReference type="Proteomes" id="UP000641514">
    <property type="component" value="Unassembled WGS sequence"/>
</dbReference>
<dbReference type="GO" id="GO:0016887">
    <property type="term" value="F:ATP hydrolysis activity"/>
    <property type="evidence" value="ECO:0007669"/>
    <property type="project" value="InterPro"/>
</dbReference>
<dbReference type="InterPro" id="IPR001482">
    <property type="entry name" value="T2SS/T4SS_dom"/>
</dbReference>
<dbReference type="EMBL" id="BMJH01000004">
    <property type="protein sequence ID" value="GGC75922.1"/>
    <property type="molecule type" value="Genomic_DNA"/>
</dbReference>
<dbReference type="CDD" id="cd01130">
    <property type="entry name" value="VirB11-like_ATPase"/>
    <property type="match status" value="1"/>
</dbReference>
<dbReference type="PANTHER" id="PTHR30486">
    <property type="entry name" value="TWITCHING MOTILITY PROTEIN PILT"/>
    <property type="match status" value="1"/>
</dbReference>